<feature type="compositionally biased region" description="Polar residues" evidence="1">
    <location>
        <begin position="91"/>
        <end position="104"/>
    </location>
</feature>
<proteinExistence type="predicted"/>
<evidence type="ECO:0000313" key="3">
    <source>
        <dbReference type="Proteomes" id="UP001152622"/>
    </source>
</evidence>
<comment type="caution">
    <text evidence="2">The sequence shown here is derived from an EMBL/GenBank/DDBJ whole genome shotgun (WGS) entry which is preliminary data.</text>
</comment>
<accession>A0A9Q1G409</accession>
<keyword evidence="3" id="KW-1185">Reference proteome</keyword>
<protein>
    <submittedName>
        <fullName evidence="2">Uncharacterized protein</fullName>
    </submittedName>
</protein>
<organism evidence="2 3">
    <name type="scientific">Synaphobranchus kaupii</name>
    <name type="common">Kaup's arrowtooth eel</name>
    <dbReference type="NCBI Taxonomy" id="118154"/>
    <lineage>
        <taxon>Eukaryota</taxon>
        <taxon>Metazoa</taxon>
        <taxon>Chordata</taxon>
        <taxon>Craniata</taxon>
        <taxon>Vertebrata</taxon>
        <taxon>Euteleostomi</taxon>
        <taxon>Actinopterygii</taxon>
        <taxon>Neopterygii</taxon>
        <taxon>Teleostei</taxon>
        <taxon>Anguilliformes</taxon>
        <taxon>Synaphobranchidae</taxon>
        <taxon>Synaphobranchus</taxon>
    </lineage>
</organism>
<dbReference type="Proteomes" id="UP001152622">
    <property type="component" value="Chromosome 2"/>
</dbReference>
<evidence type="ECO:0000256" key="1">
    <source>
        <dbReference type="SAM" id="MobiDB-lite"/>
    </source>
</evidence>
<reference evidence="2" key="1">
    <citation type="journal article" date="2023" name="Science">
        <title>Genome structures resolve the early diversification of teleost fishes.</title>
        <authorList>
            <person name="Parey E."/>
            <person name="Louis A."/>
            <person name="Montfort J."/>
            <person name="Bouchez O."/>
            <person name="Roques C."/>
            <person name="Iampietro C."/>
            <person name="Lluch J."/>
            <person name="Castinel A."/>
            <person name="Donnadieu C."/>
            <person name="Desvignes T."/>
            <person name="Floi Bucao C."/>
            <person name="Jouanno E."/>
            <person name="Wen M."/>
            <person name="Mejri S."/>
            <person name="Dirks R."/>
            <person name="Jansen H."/>
            <person name="Henkel C."/>
            <person name="Chen W.J."/>
            <person name="Zahm M."/>
            <person name="Cabau C."/>
            <person name="Klopp C."/>
            <person name="Thompson A.W."/>
            <person name="Robinson-Rechavi M."/>
            <person name="Braasch I."/>
            <person name="Lecointre G."/>
            <person name="Bobe J."/>
            <person name="Postlethwait J.H."/>
            <person name="Berthelot C."/>
            <person name="Roest Crollius H."/>
            <person name="Guiguen Y."/>
        </authorList>
    </citation>
    <scope>NUCLEOTIDE SEQUENCE</scope>
    <source>
        <strain evidence="2">WJC10195</strain>
    </source>
</reference>
<gene>
    <name evidence="2" type="ORF">SKAU_G00056780</name>
</gene>
<sequence>MLQFSCTVPLVVPEYEPESPCASRSAWGEVDGPPPGEHQSSPTGTSPDVALQAFLPFHPHPWSPPKSLLSAYRASVIEAFQKPALRRPRVTTASNDQTSSKKQV</sequence>
<dbReference type="AlphaFoldDB" id="A0A9Q1G409"/>
<feature type="region of interest" description="Disordered" evidence="1">
    <location>
        <begin position="83"/>
        <end position="104"/>
    </location>
</feature>
<evidence type="ECO:0000313" key="2">
    <source>
        <dbReference type="EMBL" id="KAJ8375098.1"/>
    </source>
</evidence>
<name>A0A9Q1G409_SYNKA</name>
<dbReference type="EMBL" id="JAINUF010000002">
    <property type="protein sequence ID" value="KAJ8375098.1"/>
    <property type="molecule type" value="Genomic_DNA"/>
</dbReference>
<feature type="region of interest" description="Disordered" evidence="1">
    <location>
        <begin position="16"/>
        <end position="49"/>
    </location>
</feature>